<name>A0A5D4XQ49_9GAMM</name>
<evidence type="ECO:0000313" key="1">
    <source>
        <dbReference type="EMBL" id="TYT26766.1"/>
    </source>
</evidence>
<protein>
    <submittedName>
        <fullName evidence="1">Esterase</fullName>
    </submittedName>
</protein>
<comment type="caution">
    <text evidence="1">The sequence shown here is derived from an EMBL/GenBank/DDBJ whole genome shotgun (WGS) entry which is preliminary data.</text>
</comment>
<sequence>MIQDQERGDGSHSRLAGFLAMVRDYLGIGGRVRREPLRDAEALRAFLSSRASFIAQTSLYGYLRTRAGQRYPELFENDGFVELLNAAKWHMWLACLSDVTVYAGGLLARGGMPEERVGMLMRRLLDATLDGTGVPQEADAGFPEHAARVRARIALTPWTSIGDDEGCFHESPSALVRHAPIIENLMRLDEQIVRNSVSFHWQEVRRDLRELLDVGSVARSFVE</sequence>
<organism evidence="1 2">
    <name type="scientific">Luteimonas viscosa</name>
    <dbReference type="NCBI Taxonomy" id="1132694"/>
    <lineage>
        <taxon>Bacteria</taxon>
        <taxon>Pseudomonadati</taxon>
        <taxon>Pseudomonadota</taxon>
        <taxon>Gammaproteobacteria</taxon>
        <taxon>Lysobacterales</taxon>
        <taxon>Lysobacteraceae</taxon>
        <taxon>Luteimonas</taxon>
    </lineage>
</organism>
<keyword evidence="2" id="KW-1185">Reference proteome</keyword>
<dbReference type="OrthoDB" id="6057488at2"/>
<dbReference type="RefSeq" id="WP_149103320.1">
    <property type="nucleotide sequence ID" value="NZ_VTFT01000001.1"/>
</dbReference>
<proteinExistence type="predicted"/>
<accession>A0A5D4XQ49</accession>
<dbReference type="EMBL" id="VTFT01000001">
    <property type="protein sequence ID" value="TYT26766.1"/>
    <property type="molecule type" value="Genomic_DNA"/>
</dbReference>
<evidence type="ECO:0000313" key="2">
    <source>
        <dbReference type="Proteomes" id="UP000324973"/>
    </source>
</evidence>
<reference evidence="1 2" key="1">
    <citation type="submission" date="2019-08" db="EMBL/GenBank/DDBJ databases">
        <title>Luteimonas viscosus sp. nov., isolated from soil of a sunflower field.</title>
        <authorList>
            <person name="Jianli Z."/>
            <person name="Ying Z."/>
        </authorList>
    </citation>
    <scope>NUCLEOTIDE SEQUENCE [LARGE SCALE GENOMIC DNA]</scope>
    <source>
        <strain evidence="1 2">XBU10</strain>
    </source>
</reference>
<gene>
    <name evidence="1" type="ORF">FZO89_11130</name>
</gene>
<dbReference type="Proteomes" id="UP000324973">
    <property type="component" value="Unassembled WGS sequence"/>
</dbReference>
<dbReference type="AlphaFoldDB" id="A0A5D4XQ49"/>